<dbReference type="AlphaFoldDB" id="A0A077Z971"/>
<dbReference type="GO" id="GO:0016020">
    <property type="term" value="C:membrane"/>
    <property type="evidence" value="ECO:0007669"/>
    <property type="project" value="InterPro"/>
</dbReference>
<feature type="chain" id="PRO_5001728512" description="Cadherin domain containing protein" evidence="1">
    <location>
        <begin position="25"/>
        <end position="330"/>
    </location>
</feature>
<evidence type="ECO:0000256" key="1">
    <source>
        <dbReference type="SAM" id="SignalP"/>
    </source>
</evidence>
<evidence type="ECO:0008006" key="4">
    <source>
        <dbReference type="Google" id="ProtNLM"/>
    </source>
</evidence>
<organism evidence="2 3">
    <name type="scientific">Trichuris trichiura</name>
    <name type="common">Whipworm</name>
    <name type="synonym">Trichocephalus trichiurus</name>
    <dbReference type="NCBI Taxonomy" id="36087"/>
    <lineage>
        <taxon>Eukaryota</taxon>
        <taxon>Metazoa</taxon>
        <taxon>Ecdysozoa</taxon>
        <taxon>Nematoda</taxon>
        <taxon>Enoplea</taxon>
        <taxon>Dorylaimia</taxon>
        <taxon>Trichinellida</taxon>
        <taxon>Trichuridae</taxon>
        <taxon>Trichuris</taxon>
    </lineage>
</organism>
<feature type="signal peptide" evidence="1">
    <location>
        <begin position="1"/>
        <end position="24"/>
    </location>
</feature>
<dbReference type="GO" id="GO:0005509">
    <property type="term" value="F:calcium ion binding"/>
    <property type="evidence" value="ECO:0007669"/>
    <property type="project" value="InterPro"/>
</dbReference>
<dbReference type="Gene3D" id="2.60.40.60">
    <property type="entry name" value="Cadherins"/>
    <property type="match status" value="1"/>
</dbReference>
<dbReference type="CDD" id="cd11304">
    <property type="entry name" value="Cadherin_repeat"/>
    <property type="match status" value="1"/>
</dbReference>
<dbReference type="STRING" id="36087.A0A077Z971"/>
<proteinExistence type="predicted"/>
<protein>
    <recommendedName>
        <fullName evidence="4">Cadherin domain containing protein</fullName>
    </recommendedName>
</protein>
<accession>A0A077Z971</accession>
<dbReference type="EMBL" id="HG806015">
    <property type="protein sequence ID" value="CDW56178.1"/>
    <property type="molecule type" value="Genomic_DNA"/>
</dbReference>
<keyword evidence="3" id="KW-1185">Reference proteome</keyword>
<dbReference type="Proteomes" id="UP000030665">
    <property type="component" value="Unassembled WGS sequence"/>
</dbReference>
<reference evidence="2" key="2">
    <citation type="submission" date="2014-03" db="EMBL/GenBank/DDBJ databases">
        <title>The whipworm genome and dual-species transcriptomics of an intimate host-pathogen interaction.</title>
        <authorList>
            <person name="Foth B.J."/>
            <person name="Tsai I.J."/>
            <person name="Reid A.J."/>
            <person name="Bancroft A.J."/>
            <person name="Nichol S."/>
            <person name="Tracey A."/>
            <person name="Holroyd N."/>
            <person name="Cotton J.A."/>
            <person name="Stanley E.J."/>
            <person name="Zarowiecki M."/>
            <person name="Liu J.Z."/>
            <person name="Huckvale T."/>
            <person name="Cooper P.J."/>
            <person name="Grencis R.K."/>
            <person name="Berriman M."/>
        </authorList>
    </citation>
    <scope>NUCLEOTIDE SEQUENCE [LARGE SCALE GENOMIC DNA]</scope>
</reference>
<keyword evidence="1" id="KW-0732">Signal</keyword>
<name>A0A077Z971_TRITR</name>
<gene>
    <name evidence="2" type="ORF">TTRE_0000445301</name>
</gene>
<evidence type="ECO:0000313" key="2">
    <source>
        <dbReference type="EMBL" id="CDW56178.1"/>
    </source>
</evidence>
<dbReference type="SUPFAM" id="SSF49313">
    <property type="entry name" value="Cadherin-like"/>
    <property type="match status" value="1"/>
</dbReference>
<sequence length="330" mass="37369">MPSIRSGWQMTLLLWLILYHAVEAFERVVIPADSKAGLAFFKARGATIARVLPLRYFKYFLPHGNELVLGSEPLSPLIQLSPLALDLILHWRLDGGTALDRVERLIVEIVPSSKLSRKTRDAFEPCGNVFSQKRFPLKVSSDTAVGSTVRRIEAVCNRRQAFTYSLEPVGNNSHPPFDVDPLTGDLFTTRRLSEENAYQFYIVAKPMGIRKRSKALVDIQIIQDSQRHRGLKKKKKMTMMASRRKRELRKELSFRLPENIAVGRLLPGAGQFVPLQRDQVVKSAPAVKDHFIVHRNGSIEVAKALNFEVESVHRFTVIVENIRTSGDYNA</sequence>
<reference evidence="2" key="1">
    <citation type="submission" date="2014-01" db="EMBL/GenBank/DDBJ databases">
        <authorList>
            <person name="Aslett M."/>
        </authorList>
    </citation>
    <scope>NUCLEOTIDE SEQUENCE</scope>
</reference>
<dbReference type="InterPro" id="IPR015919">
    <property type="entry name" value="Cadherin-like_sf"/>
</dbReference>
<evidence type="ECO:0000313" key="3">
    <source>
        <dbReference type="Proteomes" id="UP000030665"/>
    </source>
</evidence>
<dbReference type="OrthoDB" id="5811893at2759"/>